<feature type="compositionally biased region" description="Polar residues" evidence="1">
    <location>
        <begin position="34"/>
        <end position="44"/>
    </location>
</feature>
<dbReference type="AlphaFoldDB" id="A0A5B0Q556"/>
<evidence type="ECO:0000313" key="2">
    <source>
        <dbReference type="EMBL" id="KAA1108400.1"/>
    </source>
</evidence>
<evidence type="ECO:0000313" key="3">
    <source>
        <dbReference type="Proteomes" id="UP000324748"/>
    </source>
</evidence>
<evidence type="ECO:0000256" key="1">
    <source>
        <dbReference type="SAM" id="MobiDB-lite"/>
    </source>
</evidence>
<sequence length="52" mass="5669">MCRPLVFVGSSSPSSTTKNRDKSSHSARPVFHTPNPSLSQSLSASGFHRRLQ</sequence>
<accession>A0A5B0Q556</accession>
<comment type="caution">
    <text evidence="2">The sequence shown here is derived from an EMBL/GenBank/DDBJ whole genome shotgun (WGS) entry which is preliminary data.</text>
</comment>
<dbReference type="Proteomes" id="UP000324748">
    <property type="component" value="Unassembled WGS sequence"/>
</dbReference>
<protein>
    <submittedName>
        <fullName evidence="2">Uncharacterized protein</fullName>
    </submittedName>
</protein>
<organism evidence="2 3">
    <name type="scientific">Puccinia graminis f. sp. tritici</name>
    <dbReference type="NCBI Taxonomy" id="56615"/>
    <lineage>
        <taxon>Eukaryota</taxon>
        <taxon>Fungi</taxon>
        <taxon>Dikarya</taxon>
        <taxon>Basidiomycota</taxon>
        <taxon>Pucciniomycotina</taxon>
        <taxon>Pucciniomycetes</taxon>
        <taxon>Pucciniales</taxon>
        <taxon>Pucciniaceae</taxon>
        <taxon>Puccinia</taxon>
    </lineage>
</organism>
<gene>
    <name evidence="2" type="ORF">PGT21_011607</name>
</gene>
<feature type="region of interest" description="Disordered" evidence="1">
    <location>
        <begin position="1"/>
        <end position="52"/>
    </location>
</feature>
<dbReference type="EMBL" id="VSWC01000028">
    <property type="protein sequence ID" value="KAA1108400.1"/>
    <property type="molecule type" value="Genomic_DNA"/>
</dbReference>
<name>A0A5B0Q556_PUCGR</name>
<proteinExistence type="predicted"/>
<keyword evidence="3" id="KW-1185">Reference proteome</keyword>
<reference evidence="2 3" key="1">
    <citation type="submission" date="2019-05" db="EMBL/GenBank/DDBJ databases">
        <title>Emergence of the Ug99 lineage of the wheat stem rust pathogen through somatic hybridization.</title>
        <authorList>
            <person name="Li F."/>
            <person name="Upadhyaya N.M."/>
            <person name="Sperschneider J."/>
            <person name="Matny O."/>
            <person name="Nguyen-Phuc H."/>
            <person name="Mago R."/>
            <person name="Raley C."/>
            <person name="Miller M.E."/>
            <person name="Silverstein K.A.T."/>
            <person name="Henningsen E."/>
            <person name="Hirsch C.D."/>
            <person name="Visser B."/>
            <person name="Pretorius Z.A."/>
            <person name="Steffenson B.J."/>
            <person name="Schwessinger B."/>
            <person name="Dodds P.N."/>
            <person name="Figueroa M."/>
        </authorList>
    </citation>
    <scope>NUCLEOTIDE SEQUENCE [LARGE SCALE GENOMIC DNA]</scope>
    <source>
        <strain evidence="2">21-0</strain>
    </source>
</reference>